<comment type="subcellular location">
    <subcellularLocation>
        <location evidence="2">Membrane</location>
    </subcellularLocation>
</comment>
<protein>
    <submittedName>
        <fullName evidence="13">Cytochrome P450 2J2-like</fullName>
    </submittedName>
</protein>
<dbReference type="PRINTS" id="PR00463">
    <property type="entry name" value="EP450I"/>
</dbReference>
<dbReference type="GO" id="GO:0006082">
    <property type="term" value="P:organic acid metabolic process"/>
    <property type="evidence" value="ECO:0007669"/>
    <property type="project" value="TreeGrafter"/>
</dbReference>
<keyword evidence="5 10" id="KW-0479">Metal-binding</keyword>
<dbReference type="RefSeq" id="XP_054838713.1">
    <property type="nucleotide sequence ID" value="XM_054982738.1"/>
</dbReference>
<dbReference type="PANTHER" id="PTHR24300">
    <property type="entry name" value="CYTOCHROME P450 508A4-RELATED"/>
    <property type="match status" value="1"/>
</dbReference>
<dbReference type="InterPro" id="IPR017972">
    <property type="entry name" value="Cyt_P450_CS"/>
</dbReference>
<keyword evidence="8 11" id="KW-0503">Monooxygenase</keyword>
<keyword evidence="7 10" id="KW-0408">Iron</keyword>
<evidence type="ECO:0000256" key="5">
    <source>
        <dbReference type="ARBA" id="ARBA00022723"/>
    </source>
</evidence>
<keyword evidence="12" id="KW-1185">Reference proteome</keyword>
<dbReference type="InterPro" id="IPR001128">
    <property type="entry name" value="Cyt_P450"/>
</dbReference>
<dbReference type="GO" id="GO:0016020">
    <property type="term" value="C:membrane"/>
    <property type="evidence" value="ECO:0007669"/>
    <property type="project" value="UniProtKB-SubCell"/>
</dbReference>
<dbReference type="InterPro" id="IPR050182">
    <property type="entry name" value="Cytochrome_P450_fam2"/>
</dbReference>
<dbReference type="AlphaFoldDB" id="A0AA97L1U7"/>
<feature type="binding site" description="axial binding residue" evidence="10">
    <location>
        <position position="518"/>
    </location>
    <ligand>
        <name>heme</name>
        <dbReference type="ChEBI" id="CHEBI:30413"/>
    </ligand>
    <ligandPart>
        <name>Fe</name>
        <dbReference type="ChEBI" id="CHEBI:18248"/>
    </ligandPart>
</feature>
<evidence type="ECO:0000256" key="7">
    <source>
        <dbReference type="ARBA" id="ARBA00023004"/>
    </source>
</evidence>
<dbReference type="InterPro" id="IPR036396">
    <property type="entry name" value="Cyt_P450_sf"/>
</dbReference>
<evidence type="ECO:0000256" key="1">
    <source>
        <dbReference type="ARBA" id="ARBA00001971"/>
    </source>
</evidence>
<dbReference type="GO" id="GO:0005506">
    <property type="term" value="F:iron ion binding"/>
    <property type="evidence" value="ECO:0007669"/>
    <property type="project" value="InterPro"/>
</dbReference>
<comment type="similarity">
    <text evidence="3 11">Belongs to the cytochrome P450 family.</text>
</comment>
<dbReference type="FunFam" id="1.10.630.10:FF:000004">
    <property type="entry name" value="cytochrome P450 2D15 isoform X1"/>
    <property type="match status" value="1"/>
</dbReference>
<dbReference type="PRINTS" id="PR00385">
    <property type="entry name" value="P450"/>
</dbReference>
<keyword evidence="9" id="KW-0472">Membrane</keyword>
<evidence type="ECO:0000256" key="3">
    <source>
        <dbReference type="ARBA" id="ARBA00010617"/>
    </source>
</evidence>
<name>A0AA97L1U7_EUBMA</name>
<dbReference type="SUPFAM" id="SSF48264">
    <property type="entry name" value="Cytochrome P450"/>
    <property type="match status" value="1"/>
</dbReference>
<proteinExistence type="inferred from homology"/>
<accession>A0AA97L1U7</accession>
<dbReference type="InterPro" id="IPR002401">
    <property type="entry name" value="Cyt_P450_E_grp-I"/>
</dbReference>
<evidence type="ECO:0000313" key="13">
    <source>
        <dbReference type="RefSeq" id="XP_054838713.1"/>
    </source>
</evidence>
<dbReference type="Proteomes" id="UP001190640">
    <property type="component" value="Chromosome 6"/>
</dbReference>
<reference evidence="13" key="1">
    <citation type="submission" date="2025-08" db="UniProtKB">
        <authorList>
            <consortium name="RefSeq"/>
        </authorList>
    </citation>
    <scope>IDENTIFICATION</scope>
    <source>
        <tissue evidence="13">Blood</tissue>
    </source>
</reference>
<keyword evidence="4 10" id="KW-0349">Heme</keyword>
<dbReference type="Gene3D" id="1.10.630.10">
    <property type="entry name" value="Cytochrome P450"/>
    <property type="match status" value="1"/>
</dbReference>
<evidence type="ECO:0000256" key="10">
    <source>
        <dbReference type="PIRSR" id="PIRSR602401-1"/>
    </source>
</evidence>
<dbReference type="GO" id="GO:0020037">
    <property type="term" value="F:heme binding"/>
    <property type="evidence" value="ECO:0007669"/>
    <property type="project" value="InterPro"/>
</dbReference>
<dbReference type="PROSITE" id="PS00086">
    <property type="entry name" value="CYTOCHROME_P450"/>
    <property type="match status" value="1"/>
</dbReference>
<keyword evidence="6 11" id="KW-0560">Oxidoreductase</keyword>
<dbReference type="GeneID" id="129331999"/>
<dbReference type="GO" id="GO:0006805">
    <property type="term" value="P:xenobiotic metabolic process"/>
    <property type="evidence" value="ECO:0007669"/>
    <property type="project" value="TreeGrafter"/>
</dbReference>
<evidence type="ECO:0000256" key="9">
    <source>
        <dbReference type="ARBA" id="ARBA00023136"/>
    </source>
</evidence>
<dbReference type="GO" id="GO:0005737">
    <property type="term" value="C:cytoplasm"/>
    <property type="evidence" value="ECO:0007669"/>
    <property type="project" value="TreeGrafter"/>
</dbReference>
<comment type="cofactor">
    <cofactor evidence="1 10">
        <name>heme</name>
        <dbReference type="ChEBI" id="CHEBI:30413"/>
    </cofactor>
</comment>
<dbReference type="PANTHER" id="PTHR24300:SF134">
    <property type="entry name" value="CYTOCHROME P450, FAMILY 2, SUBFAMILY AB, POLYPEPTIDE 2-RELATED"/>
    <property type="match status" value="1"/>
</dbReference>
<dbReference type="GO" id="GO:0016712">
    <property type="term" value="F:oxidoreductase activity, acting on paired donors, with incorporation or reduction of molecular oxygen, reduced flavin or flavoprotein as one donor, and incorporation of one atom of oxygen"/>
    <property type="evidence" value="ECO:0007669"/>
    <property type="project" value="TreeGrafter"/>
</dbReference>
<organism evidence="12 13">
    <name type="scientific">Eublepharis macularius</name>
    <name type="common">Leopard gecko</name>
    <name type="synonym">Cyrtodactylus macularius</name>
    <dbReference type="NCBI Taxonomy" id="481883"/>
    <lineage>
        <taxon>Eukaryota</taxon>
        <taxon>Metazoa</taxon>
        <taxon>Chordata</taxon>
        <taxon>Craniata</taxon>
        <taxon>Vertebrata</taxon>
        <taxon>Euteleostomi</taxon>
        <taxon>Lepidosauria</taxon>
        <taxon>Squamata</taxon>
        <taxon>Bifurcata</taxon>
        <taxon>Gekkota</taxon>
        <taxon>Eublepharidae</taxon>
        <taxon>Eublepharinae</taxon>
        <taxon>Eublepharis</taxon>
    </lineage>
</organism>
<evidence type="ECO:0000256" key="8">
    <source>
        <dbReference type="ARBA" id="ARBA00023033"/>
    </source>
</evidence>
<dbReference type="Pfam" id="PF00067">
    <property type="entry name" value="p450"/>
    <property type="match status" value="1"/>
</dbReference>
<sequence>MSPSDIEWSGEFRCGDGVCGVNNITSLEGASAGARGRCIEAATSQNECFDFFGFLASGSDADLDFELHFDPLSAGSNAGTDLVELVACLLDLMLGLISQNSAPCPLDPMPEPISRKPRTQLLSVAQQPLKLTLPSTPIAAAKRYGNIYTVWGGPEPIVVLSGFETVEDALVKNSENFAGRPVTPFFKVVTKEKGIVFSNGHTWKQQRKFGLVTLRKLGLGKKGVENQVQEEAQQLVETFARAKGQPIDPSIHLVNAVSNVVCALVFGHRYSVEDEEFLQLMDAADYSLKFGSSFFHVLYEMFPGIMKHISWPYKKAFDAVDVVLSHARKEIEKHRRQLAEHDPRDYIDYYILQMEKSKNDPTSTYNEENLVQSISDLIVAGTDTTSSTLQWTMLLMLIHQDVQAKVQKEIEEAFGSTQSIDYQYRRKVPYTFATIHEAMRFKCVLLAGIPRLCLKDINILGSHIPKGCTVVPNVYSVLFDPKQWETPEKFNPNHFLDKNGQFVDREELLLFGAGARICVGKEMAKMEVFIFFTNLLRAFNFRLPEGVKEVSTKPIKGLTMTPQHYEVCAIPRNSNS</sequence>
<dbReference type="KEGG" id="emc:129331999"/>
<evidence type="ECO:0000313" key="12">
    <source>
        <dbReference type="Proteomes" id="UP001190640"/>
    </source>
</evidence>
<evidence type="ECO:0000256" key="2">
    <source>
        <dbReference type="ARBA" id="ARBA00004370"/>
    </source>
</evidence>
<evidence type="ECO:0000256" key="6">
    <source>
        <dbReference type="ARBA" id="ARBA00023002"/>
    </source>
</evidence>
<evidence type="ECO:0000256" key="4">
    <source>
        <dbReference type="ARBA" id="ARBA00022617"/>
    </source>
</evidence>
<gene>
    <name evidence="13" type="primary">LOC129331999</name>
</gene>
<evidence type="ECO:0000256" key="11">
    <source>
        <dbReference type="RuleBase" id="RU000461"/>
    </source>
</evidence>